<keyword evidence="3" id="KW-1185">Reference proteome</keyword>
<evidence type="ECO:0000313" key="2">
    <source>
        <dbReference type="EMBL" id="RRJ61814.1"/>
    </source>
</evidence>
<dbReference type="GO" id="GO:0016747">
    <property type="term" value="F:acyltransferase activity, transferring groups other than amino-acyl groups"/>
    <property type="evidence" value="ECO:0007669"/>
    <property type="project" value="InterPro"/>
</dbReference>
<sequence>MAYLQITKQNIDEQHICCALGAKQYELAVNEKKRWLKERMEEGLVFYRLDDRAKVFIEYLPANQAWAPIDAPNYMFVNCLWVSGRHKGQGHAAKLLERCKEDAAALGMDGIVHIVGNKKLPYLSDKAFFEHMGFKVVDEAEPYFQLMALTWNETAASPTFKPHVKQVFSPEKGISIYYTAQCPFAVGMLEELQSAARLKGVPFRACRITSKEQAQQAPAVWTTFALYYDGKFVTHEIMSVNKFDKLLERLKPAYKPAHSTNS</sequence>
<dbReference type="SUPFAM" id="SSF55729">
    <property type="entry name" value="Acyl-CoA N-acyltransferases (Nat)"/>
    <property type="match status" value="1"/>
</dbReference>
<keyword evidence="2" id="KW-0808">Transferase</keyword>
<dbReference type="OrthoDB" id="3172674at2"/>
<evidence type="ECO:0000259" key="1">
    <source>
        <dbReference type="PROSITE" id="PS51186"/>
    </source>
</evidence>
<evidence type="ECO:0000313" key="3">
    <source>
        <dbReference type="Proteomes" id="UP000267017"/>
    </source>
</evidence>
<comment type="caution">
    <text evidence="2">The sequence shown here is derived from an EMBL/GenBank/DDBJ whole genome shotgun (WGS) entry which is preliminary data.</text>
</comment>
<dbReference type="Proteomes" id="UP000267017">
    <property type="component" value="Unassembled WGS sequence"/>
</dbReference>
<proteinExistence type="predicted"/>
<dbReference type="PROSITE" id="PS51186">
    <property type="entry name" value="GNAT"/>
    <property type="match status" value="1"/>
</dbReference>
<dbReference type="InterPro" id="IPR016181">
    <property type="entry name" value="Acyl_CoA_acyltransferase"/>
</dbReference>
<accession>A0A3P3TVN4</accession>
<gene>
    <name evidence="2" type="ORF">EHV15_01615</name>
</gene>
<dbReference type="AlphaFoldDB" id="A0A3P3TVN4"/>
<dbReference type="CDD" id="cd04301">
    <property type="entry name" value="NAT_SF"/>
    <property type="match status" value="1"/>
</dbReference>
<dbReference type="RefSeq" id="WP_128629740.1">
    <property type="nucleotide sequence ID" value="NZ_RRCN01000001.1"/>
</dbReference>
<feature type="domain" description="N-acetyltransferase" evidence="1">
    <location>
        <begin position="1"/>
        <end position="152"/>
    </location>
</feature>
<protein>
    <submittedName>
        <fullName evidence="2">GNAT family N-acetyltransferase</fullName>
    </submittedName>
</protein>
<reference evidence="2 3" key="1">
    <citation type="submission" date="2018-11" db="EMBL/GenBank/DDBJ databases">
        <title>Genome sequencing of Paenibacillus sp. KCOM 3021 (= ChDC PVNT-B20).</title>
        <authorList>
            <person name="Kook J.-K."/>
            <person name="Park S.-N."/>
            <person name="Lim Y.K."/>
        </authorList>
    </citation>
    <scope>NUCLEOTIDE SEQUENCE [LARGE SCALE GENOMIC DNA]</scope>
    <source>
        <strain evidence="2 3">KCOM 3021</strain>
    </source>
</reference>
<name>A0A3P3TVN4_9BACL</name>
<dbReference type="Gene3D" id="3.40.630.30">
    <property type="match status" value="1"/>
</dbReference>
<dbReference type="EMBL" id="RRCN01000001">
    <property type="protein sequence ID" value="RRJ61814.1"/>
    <property type="molecule type" value="Genomic_DNA"/>
</dbReference>
<dbReference type="Pfam" id="PF00583">
    <property type="entry name" value="Acetyltransf_1"/>
    <property type="match status" value="1"/>
</dbReference>
<dbReference type="InterPro" id="IPR000182">
    <property type="entry name" value="GNAT_dom"/>
</dbReference>
<dbReference type="InterPro" id="IPR025685">
    <property type="entry name" value="YoaP-like_dom"/>
</dbReference>
<dbReference type="Pfam" id="PF14268">
    <property type="entry name" value="YoaP"/>
    <property type="match status" value="1"/>
</dbReference>
<organism evidence="2 3">
    <name type="scientific">Paenibacillus oralis</name>
    <dbReference type="NCBI Taxonomy" id="2490856"/>
    <lineage>
        <taxon>Bacteria</taxon>
        <taxon>Bacillati</taxon>
        <taxon>Bacillota</taxon>
        <taxon>Bacilli</taxon>
        <taxon>Bacillales</taxon>
        <taxon>Paenibacillaceae</taxon>
        <taxon>Paenibacillus</taxon>
    </lineage>
</organism>